<name>A0AAE0NIN3_9PEZI</name>
<evidence type="ECO:0000256" key="1">
    <source>
        <dbReference type="SAM" id="MobiDB-lite"/>
    </source>
</evidence>
<dbReference type="AlphaFoldDB" id="A0AAE0NIN3"/>
<reference evidence="3" key="2">
    <citation type="submission" date="2023-06" db="EMBL/GenBank/DDBJ databases">
        <authorList>
            <consortium name="Lawrence Berkeley National Laboratory"/>
            <person name="Haridas S."/>
            <person name="Hensen N."/>
            <person name="Bonometti L."/>
            <person name="Westerberg I."/>
            <person name="Brannstrom I.O."/>
            <person name="Guillou S."/>
            <person name="Cros-Aarteil S."/>
            <person name="Calhoun S."/>
            <person name="Kuo A."/>
            <person name="Mondo S."/>
            <person name="Pangilinan J."/>
            <person name="Riley R."/>
            <person name="Labutti K."/>
            <person name="Andreopoulos B."/>
            <person name="Lipzen A."/>
            <person name="Chen C."/>
            <person name="Yanf M."/>
            <person name="Daum C."/>
            <person name="Ng V."/>
            <person name="Clum A."/>
            <person name="Steindorff A."/>
            <person name="Ohm R."/>
            <person name="Martin F."/>
            <person name="Silar P."/>
            <person name="Natvig D."/>
            <person name="Lalanne C."/>
            <person name="Gautier V."/>
            <person name="Ament-Velasquez S.L."/>
            <person name="Kruys A."/>
            <person name="Hutchinson M.I."/>
            <person name="Powell A.J."/>
            <person name="Barry K."/>
            <person name="Miller A.N."/>
            <person name="Grigoriev I.V."/>
            <person name="Debuchy R."/>
            <person name="Gladieux P."/>
            <person name="Thoren M.H."/>
            <person name="Johannesson H."/>
        </authorList>
    </citation>
    <scope>NUCLEOTIDE SEQUENCE</scope>
    <source>
        <strain evidence="3">CBS 958.72</strain>
    </source>
</reference>
<organism evidence="3 4">
    <name type="scientific">Lasiosphaeria ovina</name>
    <dbReference type="NCBI Taxonomy" id="92902"/>
    <lineage>
        <taxon>Eukaryota</taxon>
        <taxon>Fungi</taxon>
        <taxon>Dikarya</taxon>
        <taxon>Ascomycota</taxon>
        <taxon>Pezizomycotina</taxon>
        <taxon>Sordariomycetes</taxon>
        <taxon>Sordariomycetidae</taxon>
        <taxon>Sordariales</taxon>
        <taxon>Lasiosphaeriaceae</taxon>
        <taxon>Lasiosphaeria</taxon>
    </lineage>
</organism>
<feature type="region of interest" description="Disordered" evidence="1">
    <location>
        <begin position="71"/>
        <end position="114"/>
    </location>
</feature>
<evidence type="ECO:0000313" key="4">
    <source>
        <dbReference type="Proteomes" id="UP001287356"/>
    </source>
</evidence>
<proteinExistence type="predicted"/>
<reference evidence="3" key="1">
    <citation type="journal article" date="2023" name="Mol. Phylogenet. Evol.">
        <title>Genome-scale phylogeny and comparative genomics of the fungal order Sordariales.</title>
        <authorList>
            <person name="Hensen N."/>
            <person name="Bonometti L."/>
            <person name="Westerberg I."/>
            <person name="Brannstrom I.O."/>
            <person name="Guillou S."/>
            <person name="Cros-Aarteil S."/>
            <person name="Calhoun S."/>
            <person name="Haridas S."/>
            <person name="Kuo A."/>
            <person name="Mondo S."/>
            <person name="Pangilinan J."/>
            <person name="Riley R."/>
            <person name="LaButti K."/>
            <person name="Andreopoulos B."/>
            <person name="Lipzen A."/>
            <person name="Chen C."/>
            <person name="Yan M."/>
            <person name="Daum C."/>
            <person name="Ng V."/>
            <person name="Clum A."/>
            <person name="Steindorff A."/>
            <person name="Ohm R.A."/>
            <person name="Martin F."/>
            <person name="Silar P."/>
            <person name="Natvig D.O."/>
            <person name="Lalanne C."/>
            <person name="Gautier V."/>
            <person name="Ament-Velasquez S.L."/>
            <person name="Kruys A."/>
            <person name="Hutchinson M.I."/>
            <person name="Powell A.J."/>
            <person name="Barry K."/>
            <person name="Miller A.N."/>
            <person name="Grigoriev I.V."/>
            <person name="Debuchy R."/>
            <person name="Gladieux P."/>
            <person name="Hiltunen Thoren M."/>
            <person name="Johannesson H."/>
        </authorList>
    </citation>
    <scope>NUCLEOTIDE SEQUENCE</scope>
    <source>
        <strain evidence="3">CBS 958.72</strain>
    </source>
</reference>
<dbReference type="Proteomes" id="UP001287356">
    <property type="component" value="Unassembled WGS sequence"/>
</dbReference>
<evidence type="ECO:0000256" key="2">
    <source>
        <dbReference type="SAM" id="Phobius"/>
    </source>
</evidence>
<evidence type="ECO:0000313" key="3">
    <source>
        <dbReference type="EMBL" id="KAK3382140.1"/>
    </source>
</evidence>
<feature type="transmembrane region" description="Helical" evidence="2">
    <location>
        <begin position="116"/>
        <end position="136"/>
    </location>
</feature>
<keyword evidence="2" id="KW-0472">Membrane</keyword>
<accession>A0AAE0NIN3</accession>
<keyword evidence="2" id="KW-0812">Transmembrane</keyword>
<protein>
    <submittedName>
        <fullName evidence="3">Uncharacterized protein</fullName>
    </submittedName>
</protein>
<dbReference type="EMBL" id="JAULSN010000001">
    <property type="protein sequence ID" value="KAK3382140.1"/>
    <property type="molecule type" value="Genomic_DNA"/>
</dbReference>
<comment type="caution">
    <text evidence="3">The sequence shown here is derived from an EMBL/GenBank/DDBJ whole genome shotgun (WGS) entry which is preliminary data.</text>
</comment>
<keyword evidence="4" id="KW-1185">Reference proteome</keyword>
<keyword evidence="2" id="KW-1133">Transmembrane helix</keyword>
<sequence>MDDLEYKDISSGFKRVEDVESAKTVMVGFNCAPSSFNSYATSGSTTLAMIQVRWKSDLPILETHPLTPGLKFVATPTTPTPARIGPTSSTPSAPAPTKPDPIDDGSSSSLSTGAKAGSGVGVAAAVLLLCIAIIIFRRHRSAHMYHPAEMQVEIDPKSTPTYHFNSNSNLAVQIAPLTSGSPD</sequence>
<gene>
    <name evidence="3" type="ORF">B0T24DRAFT_672150</name>
</gene>